<reference evidence="1 2" key="1">
    <citation type="submission" date="2024-11" db="EMBL/GenBank/DDBJ databases">
        <title>Adaptive evolution of stress response genes in parasites aligns with host niche diversity.</title>
        <authorList>
            <person name="Hahn C."/>
            <person name="Resl P."/>
        </authorList>
    </citation>
    <scope>NUCLEOTIDE SEQUENCE [LARGE SCALE GENOMIC DNA]</scope>
    <source>
        <strain evidence="1">EGGRZ-B1_66</strain>
        <tissue evidence="1">Body</tissue>
    </source>
</reference>
<dbReference type="Proteomes" id="UP001626550">
    <property type="component" value="Unassembled WGS sequence"/>
</dbReference>
<proteinExistence type="predicted"/>
<dbReference type="EMBL" id="JBJKFK010007563">
    <property type="protein sequence ID" value="KAL3307359.1"/>
    <property type="molecule type" value="Genomic_DNA"/>
</dbReference>
<evidence type="ECO:0000313" key="1">
    <source>
        <dbReference type="EMBL" id="KAL3307359.1"/>
    </source>
</evidence>
<dbReference type="AlphaFoldDB" id="A0ABD2PJL8"/>
<accession>A0ABD2PJL8</accession>
<comment type="caution">
    <text evidence="1">The sequence shown here is derived from an EMBL/GenBank/DDBJ whole genome shotgun (WGS) entry which is preliminary data.</text>
</comment>
<name>A0ABD2PJL8_9PLAT</name>
<gene>
    <name evidence="1" type="ORF">Ciccas_014132</name>
</gene>
<organism evidence="1 2">
    <name type="scientific">Cichlidogyrus casuarinus</name>
    <dbReference type="NCBI Taxonomy" id="1844966"/>
    <lineage>
        <taxon>Eukaryota</taxon>
        <taxon>Metazoa</taxon>
        <taxon>Spiralia</taxon>
        <taxon>Lophotrochozoa</taxon>
        <taxon>Platyhelminthes</taxon>
        <taxon>Monogenea</taxon>
        <taxon>Monopisthocotylea</taxon>
        <taxon>Dactylogyridea</taxon>
        <taxon>Ancyrocephalidae</taxon>
        <taxon>Cichlidogyrus</taxon>
    </lineage>
</organism>
<sequence length="83" mass="9350">MDSDYENVDPIDRIMCGKAKLFCPCGARIKKEDMSDLHKSYIYHLCHSLEAGYSLYDCRGVIDAGEKAISECGFSEAELQVHK</sequence>
<protein>
    <submittedName>
        <fullName evidence="1">Uncharacterized protein</fullName>
    </submittedName>
</protein>
<evidence type="ECO:0000313" key="2">
    <source>
        <dbReference type="Proteomes" id="UP001626550"/>
    </source>
</evidence>
<keyword evidence="2" id="KW-1185">Reference proteome</keyword>